<dbReference type="AlphaFoldDB" id="A0A934IN50"/>
<dbReference type="Pfam" id="PF10049">
    <property type="entry name" value="DUF2283"/>
    <property type="match status" value="1"/>
</dbReference>
<proteinExistence type="predicted"/>
<reference evidence="1" key="1">
    <citation type="submission" date="2020-12" db="EMBL/GenBank/DDBJ databases">
        <title>Bacterial taxonomy.</title>
        <authorList>
            <person name="Pan X."/>
        </authorList>
    </citation>
    <scope>NUCLEOTIDE SEQUENCE</scope>
    <source>
        <strain evidence="1">B2012</strain>
    </source>
</reference>
<protein>
    <submittedName>
        <fullName evidence="1">DUF2283 domain-containing protein</fullName>
    </submittedName>
</protein>
<dbReference type="InterPro" id="IPR019270">
    <property type="entry name" value="DUF2283"/>
</dbReference>
<sequence length="61" mass="6577">MTTEARYDAASLTLANGALVESEKLRPGVVFDHDEGDRVVGIEILGARQERPASLPTPISR</sequence>
<dbReference type="Proteomes" id="UP000609531">
    <property type="component" value="Unassembled WGS sequence"/>
</dbReference>
<accession>A0A934IN50</accession>
<keyword evidence="2" id="KW-1185">Reference proteome</keyword>
<name>A0A934IN50_9HYPH</name>
<dbReference type="RefSeq" id="WP_198881143.1">
    <property type="nucleotide sequence ID" value="NZ_JAEKJA010000003.1"/>
</dbReference>
<dbReference type="EMBL" id="JAEKJA010000003">
    <property type="protein sequence ID" value="MBJ3775267.1"/>
    <property type="molecule type" value="Genomic_DNA"/>
</dbReference>
<gene>
    <name evidence="1" type="ORF">JCR33_06185</name>
</gene>
<organism evidence="1 2">
    <name type="scientific">Acuticoccus mangrovi</name>
    <dbReference type="NCBI Taxonomy" id="2796142"/>
    <lineage>
        <taxon>Bacteria</taxon>
        <taxon>Pseudomonadati</taxon>
        <taxon>Pseudomonadota</taxon>
        <taxon>Alphaproteobacteria</taxon>
        <taxon>Hyphomicrobiales</taxon>
        <taxon>Amorphaceae</taxon>
        <taxon>Acuticoccus</taxon>
    </lineage>
</organism>
<evidence type="ECO:0000313" key="1">
    <source>
        <dbReference type="EMBL" id="MBJ3775267.1"/>
    </source>
</evidence>
<comment type="caution">
    <text evidence="1">The sequence shown here is derived from an EMBL/GenBank/DDBJ whole genome shotgun (WGS) entry which is preliminary data.</text>
</comment>
<evidence type="ECO:0000313" key="2">
    <source>
        <dbReference type="Proteomes" id="UP000609531"/>
    </source>
</evidence>